<feature type="signal peptide" evidence="1">
    <location>
        <begin position="1"/>
        <end position="33"/>
    </location>
</feature>
<evidence type="ECO:0000313" key="3">
    <source>
        <dbReference type="Proteomes" id="UP000521227"/>
    </source>
</evidence>
<evidence type="ECO:0000313" key="2">
    <source>
        <dbReference type="EMBL" id="MBB5055024.1"/>
    </source>
</evidence>
<dbReference type="RefSeq" id="WP_246395526.1">
    <property type="nucleotide sequence ID" value="NZ_JACHIJ010000010.1"/>
</dbReference>
<dbReference type="AlphaFoldDB" id="A0A840N8Z2"/>
<protein>
    <submittedName>
        <fullName evidence="2">Spy/CpxP family protein refolding chaperone</fullName>
    </submittedName>
</protein>
<comment type="caution">
    <text evidence="2">The sequence shown here is derived from an EMBL/GenBank/DDBJ whole genome shotgun (WGS) entry which is preliminary data.</text>
</comment>
<feature type="chain" id="PRO_5032741746" evidence="1">
    <location>
        <begin position="34"/>
        <end position="234"/>
    </location>
</feature>
<sequence length="234" mass="24184">MQRAKTMLTYRLPSVPTAFFILLLAGLATSLQAAPSAAGARETGVLLAMMDDMNKMGGAAATQPAAPMSGTSTMGGGNGGMSGMCCMGSMGKAPGPNGAMAMPSALPGFPGASHLYHVGASGFFVDYADKIGLTVEQSTALNAIKQRSLIDQSAAQRKAEEAEQALWMLTAADQPDAAAVEAKVREIEKIKSDARLAFIRAVGEAANVLTAEQRKLILGMVPMPGSTSMKNMAR</sequence>
<name>A0A840N8Z2_9BRAD</name>
<dbReference type="Proteomes" id="UP000521227">
    <property type="component" value="Unassembled WGS sequence"/>
</dbReference>
<dbReference type="EMBL" id="JACHIJ010000010">
    <property type="protein sequence ID" value="MBB5055024.1"/>
    <property type="molecule type" value="Genomic_DNA"/>
</dbReference>
<organism evidence="2 3">
    <name type="scientific">Afipia massiliensis</name>
    <dbReference type="NCBI Taxonomy" id="211460"/>
    <lineage>
        <taxon>Bacteria</taxon>
        <taxon>Pseudomonadati</taxon>
        <taxon>Pseudomonadota</taxon>
        <taxon>Alphaproteobacteria</taxon>
        <taxon>Hyphomicrobiales</taxon>
        <taxon>Nitrobacteraceae</taxon>
        <taxon>Afipia</taxon>
    </lineage>
</organism>
<gene>
    <name evidence="2" type="ORF">HNQ36_005035</name>
</gene>
<proteinExistence type="predicted"/>
<keyword evidence="1" id="KW-0732">Signal</keyword>
<dbReference type="Pfam" id="PF13801">
    <property type="entry name" value="Metal_resist"/>
    <property type="match status" value="1"/>
</dbReference>
<reference evidence="2 3" key="1">
    <citation type="submission" date="2020-08" db="EMBL/GenBank/DDBJ databases">
        <title>Genomic Encyclopedia of Type Strains, Phase IV (KMG-IV): sequencing the most valuable type-strain genomes for metagenomic binning, comparative biology and taxonomic classification.</title>
        <authorList>
            <person name="Goeker M."/>
        </authorList>
    </citation>
    <scope>NUCLEOTIDE SEQUENCE [LARGE SCALE GENOMIC DNA]</scope>
    <source>
        <strain evidence="2 3">DSM 17498</strain>
    </source>
</reference>
<accession>A0A840N8Z2</accession>
<dbReference type="InterPro" id="IPR025961">
    <property type="entry name" value="Metal_resist"/>
</dbReference>
<evidence type="ECO:0000256" key="1">
    <source>
        <dbReference type="SAM" id="SignalP"/>
    </source>
</evidence>
<dbReference type="Gene3D" id="1.20.120.1490">
    <property type="match status" value="1"/>
</dbReference>